<gene>
    <name evidence="7" type="ORF">IAS62_003047</name>
</gene>
<evidence type="ECO:0000256" key="2">
    <source>
        <dbReference type="ARBA" id="ARBA00022692"/>
    </source>
</evidence>
<keyword evidence="2 6" id="KW-0812">Transmembrane</keyword>
<feature type="transmembrane region" description="Helical" evidence="6">
    <location>
        <begin position="56"/>
        <end position="75"/>
    </location>
</feature>
<protein>
    <submittedName>
        <fullName evidence="7">Chitin synthase 1</fullName>
    </submittedName>
</protein>
<keyword evidence="6" id="KW-1133">Transmembrane helix</keyword>
<comment type="subcellular location">
    <subcellularLocation>
        <location evidence="1">Membrane</location>
        <topology evidence="1">Multi-pass membrane protein</topology>
    </subcellularLocation>
</comment>
<dbReference type="Proteomes" id="UP001432216">
    <property type="component" value="Chromosome 4"/>
</dbReference>
<evidence type="ECO:0000256" key="3">
    <source>
        <dbReference type="ARBA" id="ARBA00023136"/>
    </source>
</evidence>
<evidence type="ECO:0000313" key="8">
    <source>
        <dbReference type="Proteomes" id="UP001432216"/>
    </source>
</evidence>
<comment type="catalytic activity">
    <reaction evidence="4">
        <text>[(1-&gt;4)-N-acetyl-beta-D-glucosaminyl](n) + UDP-N-acetyl-alpha-D-glucosamine = [(1-&gt;4)-N-acetyl-beta-D-glucosaminyl](n+1) + UDP + H(+)</text>
        <dbReference type="Rhea" id="RHEA:16637"/>
        <dbReference type="Rhea" id="RHEA-COMP:9593"/>
        <dbReference type="Rhea" id="RHEA-COMP:9595"/>
        <dbReference type="ChEBI" id="CHEBI:15378"/>
        <dbReference type="ChEBI" id="CHEBI:17029"/>
        <dbReference type="ChEBI" id="CHEBI:57705"/>
        <dbReference type="ChEBI" id="CHEBI:58223"/>
        <dbReference type="EC" id="2.4.1.16"/>
    </reaction>
</comment>
<dbReference type="Pfam" id="PF03142">
    <property type="entry name" value="Chitin_synth_2"/>
    <property type="match status" value="1"/>
</dbReference>
<feature type="compositionally biased region" description="Low complexity" evidence="5">
    <location>
        <begin position="320"/>
        <end position="336"/>
    </location>
</feature>
<proteinExistence type="predicted"/>
<feature type="compositionally biased region" description="Low complexity" evidence="5">
    <location>
        <begin position="365"/>
        <end position="375"/>
    </location>
</feature>
<keyword evidence="8" id="KW-1185">Reference proteome</keyword>
<evidence type="ECO:0000256" key="4">
    <source>
        <dbReference type="ARBA" id="ARBA00048014"/>
    </source>
</evidence>
<feature type="compositionally biased region" description="Gly residues" evidence="5">
    <location>
        <begin position="420"/>
        <end position="431"/>
    </location>
</feature>
<dbReference type="PANTHER" id="PTHR22914">
    <property type="entry name" value="CHITIN SYNTHASE"/>
    <property type="match status" value="1"/>
</dbReference>
<dbReference type="InterPro" id="IPR004835">
    <property type="entry name" value="Chitin_synth"/>
</dbReference>
<sequence length="431" mass="46976">MELVRVRDLCGTFCFSMQFVVFMDLVGTVVLPVAICLTFALIVNSIITPPKSFEEAIPLMLLAIVLGLPAILILITTRKVVYVAWMLVYLLALPIWNFVLPVYSFWHFDDFSWGETRRVEGEIRSKGHDDATAVFNGTTIPLRRWEDWERSRLRKLRREEKRRKEMERQFGAGFHGDPGLGGDLRGMALGERPWARSEYDSDNGSLYSSEEDMWGGEVGGYNEHNPAFPPPPIALPPTDDSLSNTNGETLGMDEMAAILDSGFDDDPPSQSTYAPLSHPRPRAHQPPPSLSRTLANAPSPVHRHQHEYTAPQPRLNLTDSPSFSSSPNSIHFSPHSAGASGYTGGQYVSIDGQDKNDINAQMPHSGGSVSSSVESRPYGVGHAKKRSGGGPGLGAGPGMRSAGYGPLGPLADVDEAGKGQMRGYGGSGKNR</sequence>
<dbReference type="GeneID" id="89989820"/>
<evidence type="ECO:0000256" key="6">
    <source>
        <dbReference type="SAM" id="Phobius"/>
    </source>
</evidence>
<feature type="compositionally biased region" description="Gly residues" evidence="5">
    <location>
        <begin position="388"/>
        <end position="397"/>
    </location>
</feature>
<accession>A0ABZ2AYW8</accession>
<feature type="transmembrane region" description="Helical" evidence="6">
    <location>
        <begin position="82"/>
        <end position="106"/>
    </location>
</feature>
<dbReference type="RefSeq" id="XP_064720974.1">
    <property type="nucleotide sequence ID" value="XM_064864902.1"/>
</dbReference>
<evidence type="ECO:0000313" key="7">
    <source>
        <dbReference type="EMBL" id="WVO21735.1"/>
    </source>
</evidence>
<feature type="region of interest" description="Disordered" evidence="5">
    <location>
        <begin position="225"/>
        <end position="431"/>
    </location>
</feature>
<reference evidence="7 8" key="1">
    <citation type="submission" date="2024-01" db="EMBL/GenBank/DDBJ databases">
        <title>Comparative genomics of Cryptococcus and Kwoniella reveals pathogenesis evolution and contrasting modes of karyotype evolution via chromosome fusion or intercentromeric recombination.</title>
        <authorList>
            <person name="Coelho M.A."/>
            <person name="David-Palma M."/>
            <person name="Shea T."/>
            <person name="Bowers K."/>
            <person name="McGinley-Smith S."/>
            <person name="Mohammad A.W."/>
            <person name="Gnirke A."/>
            <person name="Yurkov A.M."/>
            <person name="Nowrousian M."/>
            <person name="Sun S."/>
            <person name="Cuomo C.A."/>
            <person name="Heitman J."/>
        </authorList>
    </citation>
    <scope>NUCLEOTIDE SEQUENCE [LARGE SCALE GENOMIC DNA]</scope>
    <source>
        <strain evidence="7 8">7685027</strain>
    </source>
</reference>
<feature type="transmembrane region" description="Helical" evidence="6">
    <location>
        <begin position="21"/>
        <end position="44"/>
    </location>
</feature>
<dbReference type="PANTHER" id="PTHR22914:SF41">
    <property type="entry name" value="CHITIN SYNTHASE 7"/>
    <property type="match status" value="1"/>
</dbReference>
<organism evidence="7 8">
    <name type="scientific">Cryptococcus decagattii</name>
    <dbReference type="NCBI Taxonomy" id="1859122"/>
    <lineage>
        <taxon>Eukaryota</taxon>
        <taxon>Fungi</taxon>
        <taxon>Dikarya</taxon>
        <taxon>Basidiomycota</taxon>
        <taxon>Agaricomycotina</taxon>
        <taxon>Tremellomycetes</taxon>
        <taxon>Tremellales</taxon>
        <taxon>Cryptococcaceae</taxon>
        <taxon>Cryptococcus</taxon>
        <taxon>Cryptococcus gattii species complex</taxon>
    </lineage>
</organism>
<name>A0ABZ2AYW8_9TREE</name>
<evidence type="ECO:0000256" key="5">
    <source>
        <dbReference type="SAM" id="MobiDB-lite"/>
    </source>
</evidence>
<evidence type="ECO:0000256" key="1">
    <source>
        <dbReference type="ARBA" id="ARBA00004141"/>
    </source>
</evidence>
<dbReference type="EMBL" id="CP143809">
    <property type="protein sequence ID" value="WVO21735.1"/>
    <property type="molecule type" value="Genomic_DNA"/>
</dbReference>
<keyword evidence="3 6" id="KW-0472">Membrane</keyword>